<feature type="compositionally biased region" description="Basic residues" evidence="2">
    <location>
        <begin position="174"/>
        <end position="189"/>
    </location>
</feature>
<keyword evidence="4" id="KW-0808">Transferase</keyword>
<feature type="region of interest" description="Disordered" evidence="2">
    <location>
        <begin position="347"/>
        <end position="446"/>
    </location>
</feature>
<sequence>MATAASSTGTDEDDDEFWDGYNDTVKDLLSISQSTARSTSYHGETEEEEEELLFGNGDSDGEQADIDANATSTSTITSSTTNINNRQEQAVAVAAIKANGGKKQQRVCRDKDGVGADSGSQQAVNNSWKSEQVQVRGPSDSNIRARQREPTSPLASVAKTSTASLREDRDRQAKIRVKKERGIEKRRRSSVSFELVPTPPPLVPVQTPPHINDMHMRRAKIRARNGSATSGDAPVSPNPAVGAFAADPDSPSKRSSPRGLRRSQQDAAAKIRAKHTNNRGSQISPNPAVGAFAAASISPPTRRSPHGLHRTQQEVRAKQRMVSPGGTHNVKAGVAANSNMPVGLPIMLPFSDHSEHTRNSQPSTGMDATMESALNPSLRTSTTNRPRQHARGLRRSDHEREAKRIARQQKRQLRQFNDEENPLVPTTPHDQESSRRGGTSDRSSLYHLDQAGSSSLMQTPSVRDLGNSGLVVASLVNAPELQSAQEIDLHDIEREQDRRAKRRAEQTKQMRRAIIIALGLFVAFIILIIALAGAGVFSKDRNENAATQGWIDYNEEECSWYTNLDGFFADDKYTPYSTENKEFLRRAYNISGPCNDKGEVEALFLSLLKLGNSTLKPELPPELTLLSSLKVVALPRNALNGTLDELTPKEIYQMPSLRLFVFNYNNFNGTVPAELWQMTNLTSIEFARNKLTGTLPSQLGLMTNLRTLDFQFNPINGTIPTEIGMLDSLEYLWIAYSKISGPLPSEIGLVTSLRRLNTIFNNPGLSGALPPEVAVLPKLQVLELSGNSFNGSLPAELGQLTGLVKLAVDDNSFSGTVPSELGLLAGLQYLEMNGNSFSGEFPEVFTTLALGNNVTALQRLQLRRNNFSGFVPDEVCSLGDWDGSTKQGLAFDCNATVLCGCDFCLCPTLQNYTLEATNRTAANQDNIFLH</sequence>
<feature type="compositionally biased region" description="Basic and acidic residues" evidence="2">
    <location>
        <begin position="394"/>
        <end position="404"/>
    </location>
</feature>
<feature type="compositionally biased region" description="Polar residues" evidence="2">
    <location>
        <begin position="118"/>
        <end position="144"/>
    </location>
</feature>
<feature type="compositionally biased region" description="Low complexity" evidence="2">
    <location>
        <begin position="68"/>
        <end position="84"/>
    </location>
</feature>
<evidence type="ECO:0000256" key="1">
    <source>
        <dbReference type="ARBA" id="ARBA00022737"/>
    </source>
</evidence>
<comment type="caution">
    <text evidence="4">The sequence shown here is derived from an EMBL/GenBank/DDBJ whole genome shotgun (WGS) entry which is preliminary data.</text>
</comment>
<evidence type="ECO:0000256" key="3">
    <source>
        <dbReference type="SAM" id="Phobius"/>
    </source>
</evidence>
<keyword evidence="4" id="KW-0418">Kinase</keyword>
<name>A0A9N8EDG7_9STRA</name>
<keyword evidence="3" id="KW-1133">Transmembrane helix</keyword>
<dbReference type="OrthoDB" id="1728874at2759"/>
<keyword evidence="3" id="KW-0812">Transmembrane</keyword>
<keyword evidence="4" id="KW-0675">Receptor</keyword>
<dbReference type="InterPro" id="IPR001611">
    <property type="entry name" value="Leu-rich_rpt"/>
</dbReference>
<dbReference type="GO" id="GO:0016301">
    <property type="term" value="F:kinase activity"/>
    <property type="evidence" value="ECO:0007669"/>
    <property type="project" value="UniProtKB-KW"/>
</dbReference>
<evidence type="ECO:0000256" key="2">
    <source>
        <dbReference type="SAM" id="MobiDB-lite"/>
    </source>
</evidence>
<dbReference type="EMBL" id="CAICTM010000915">
    <property type="protein sequence ID" value="CAB9518229.1"/>
    <property type="molecule type" value="Genomic_DNA"/>
</dbReference>
<dbReference type="FunFam" id="3.80.10.10:FF:000383">
    <property type="entry name" value="Leucine-rich repeat receptor protein kinase EMS1"/>
    <property type="match status" value="2"/>
</dbReference>
<feature type="region of interest" description="Disordered" evidence="2">
    <location>
        <begin position="98"/>
        <end position="326"/>
    </location>
</feature>
<feature type="transmembrane region" description="Helical" evidence="3">
    <location>
        <begin position="513"/>
        <end position="537"/>
    </location>
</feature>
<accession>A0A9N8EDG7</accession>
<evidence type="ECO:0000313" key="5">
    <source>
        <dbReference type="Proteomes" id="UP001153069"/>
    </source>
</evidence>
<feature type="region of interest" description="Disordered" evidence="2">
    <location>
        <begin position="34"/>
        <end position="84"/>
    </location>
</feature>
<dbReference type="Proteomes" id="UP001153069">
    <property type="component" value="Unassembled WGS sequence"/>
</dbReference>
<dbReference type="InterPro" id="IPR051824">
    <property type="entry name" value="LRR_Rcpt-Like_S/T_Kinase"/>
</dbReference>
<keyword evidence="3" id="KW-0472">Membrane</keyword>
<keyword evidence="1" id="KW-0677">Repeat</keyword>
<reference evidence="4" key="1">
    <citation type="submission" date="2020-06" db="EMBL/GenBank/DDBJ databases">
        <authorList>
            <consortium name="Plant Systems Biology data submission"/>
        </authorList>
    </citation>
    <scope>NUCLEOTIDE SEQUENCE</scope>
    <source>
        <strain evidence="4">D6</strain>
    </source>
</reference>
<feature type="compositionally biased region" description="Basic and acidic residues" evidence="2">
    <location>
        <begin position="429"/>
        <end position="439"/>
    </location>
</feature>
<dbReference type="InterPro" id="IPR032675">
    <property type="entry name" value="LRR_dom_sf"/>
</dbReference>
<dbReference type="AlphaFoldDB" id="A0A9N8EDG7"/>
<gene>
    <name evidence="4" type="ORF">SEMRO_917_G219860.1</name>
</gene>
<dbReference type="Pfam" id="PF00560">
    <property type="entry name" value="LRR_1"/>
    <property type="match status" value="4"/>
</dbReference>
<proteinExistence type="predicted"/>
<keyword evidence="5" id="KW-1185">Reference proteome</keyword>
<feature type="compositionally biased region" description="Pro residues" evidence="2">
    <location>
        <begin position="197"/>
        <end position="207"/>
    </location>
</feature>
<dbReference type="SUPFAM" id="SSF52058">
    <property type="entry name" value="L domain-like"/>
    <property type="match status" value="1"/>
</dbReference>
<dbReference type="Gene3D" id="3.80.10.10">
    <property type="entry name" value="Ribonuclease Inhibitor"/>
    <property type="match status" value="2"/>
</dbReference>
<feature type="compositionally biased region" description="Polar residues" evidence="2">
    <location>
        <begin position="359"/>
        <end position="385"/>
    </location>
</feature>
<organism evidence="4 5">
    <name type="scientific">Seminavis robusta</name>
    <dbReference type="NCBI Taxonomy" id="568900"/>
    <lineage>
        <taxon>Eukaryota</taxon>
        <taxon>Sar</taxon>
        <taxon>Stramenopiles</taxon>
        <taxon>Ochrophyta</taxon>
        <taxon>Bacillariophyta</taxon>
        <taxon>Bacillariophyceae</taxon>
        <taxon>Bacillariophycidae</taxon>
        <taxon>Naviculales</taxon>
        <taxon>Naviculaceae</taxon>
        <taxon>Seminavis</taxon>
    </lineage>
</organism>
<feature type="region of interest" description="Disordered" evidence="2">
    <location>
        <begin position="1"/>
        <end position="20"/>
    </location>
</feature>
<protein>
    <submittedName>
        <fullName evidence="4">LRR receptor-like serine threonine-protein kinase</fullName>
    </submittedName>
</protein>
<dbReference type="PANTHER" id="PTHR48006">
    <property type="entry name" value="LEUCINE-RICH REPEAT-CONTAINING PROTEIN DDB_G0281931-RELATED"/>
    <property type="match status" value="1"/>
</dbReference>
<evidence type="ECO:0000313" key="4">
    <source>
        <dbReference type="EMBL" id="CAB9518229.1"/>
    </source>
</evidence>